<feature type="region of interest" description="Disordered" evidence="1">
    <location>
        <begin position="51"/>
        <end position="74"/>
    </location>
</feature>
<dbReference type="OrthoDB" id="3437159at2759"/>
<protein>
    <submittedName>
        <fullName evidence="2">Uncharacterized protein</fullName>
    </submittedName>
</protein>
<keyword evidence="3" id="KW-1185">Reference proteome</keyword>
<dbReference type="Proteomes" id="UP000011064">
    <property type="component" value="Unassembled WGS sequence"/>
</dbReference>
<feature type="region of interest" description="Disordered" evidence="1">
    <location>
        <begin position="103"/>
        <end position="123"/>
    </location>
</feature>
<dbReference type="VEuPathDB" id="FungiDB:GMDG_07566"/>
<evidence type="ECO:0000256" key="1">
    <source>
        <dbReference type="SAM" id="MobiDB-lite"/>
    </source>
</evidence>
<dbReference type="HOGENOM" id="CLU_970213_0_0_1"/>
<proteinExistence type="predicted"/>
<accession>L8FZ18</accession>
<evidence type="ECO:0000313" key="2">
    <source>
        <dbReference type="EMBL" id="ELR05723.1"/>
    </source>
</evidence>
<dbReference type="AlphaFoldDB" id="L8FZ18"/>
<evidence type="ECO:0000313" key="3">
    <source>
        <dbReference type="Proteomes" id="UP000011064"/>
    </source>
</evidence>
<feature type="compositionally biased region" description="Basic and acidic residues" evidence="1">
    <location>
        <begin position="108"/>
        <end position="120"/>
    </location>
</feature>
<dbReference type="EMBL" id="GL573405">
    <property type="protein sequence ID" value="ELR05723.1"/>
    <property type="molecule type" value="Genomic_DNA"/>
</dbReference>
<dbReference type="InParanoid" id="L8FZ18"/>
<organism evidence="2 3">
    <name type="scientific">Pseudogymnoascus destructans (strain ATCC MYA-4855 / 20631-21)</name>
    <name type="common">Bat white-nose syndrome fungus</name>
    <name type="synonym">Geomyces destructans</name>
    <dbReference type="NCBI Taxonomy" id="658429"/>
    <lineage>
        <taxon>Eukaryota</taxon>
        <taxon>Fungi</taxon>
        <taxon>Dikarya</taxon>
        <taxon>Ascomycota</taxon>
        <taxon>Pezizomycotina</taxon>
        <taxon>Leotiomycetes</taxon>
        <taxon>Thelebolales</taxon>
        <taxon>Thelebolaceae</taxon>
        <taxon>Pseudogymnoascus</taxon>
    </lineage>
</organism>
<reference evidence="3" key="1">
    <citation type="submission" date="2010-09" db="EMBL/GenBank/DDBJ databases">
        <title>The genome sequence of Geomyces destructans 20631-21.</title>
        <authorList>
            <consortium name="The Broad Institute Genome Sequencing Platform"/>
            <person name="Cuomo C.A."/>
            <person name="Blehert D.S."/>
            <person name="Lorch J.M."/>
            <person name="Young S.K."/>
            <person name="Zeng Q."/>
            <person name="Gargeya S."/>
            <person name="Fitzgerald M."/>
            <person name="Haas B."/>
            <person name="Abouelleil A."/>
            <person name="Alvarado L."/>
            <person name="Arachchi H.M."/>
            <person name="Berlin A."/>
            <person name="Brown A."/>
            <person name="Chapman S.B."/>
            <person name="Chen Z."/>
            <person name="Dunbar C."/>
            <person name="Freedman E."/>
            <person name="Gearin G."/>
            <person name="Gellesch M."/>
            <person name="Goldberg J."/>
            <person name="Griggs A."/>
            <person name="Gujja S."/>
            <person name="Heiman D."/>
            <person name="Howarth C."/>
            <person name="Larson L."/>
            <person name="Lui A."/>
            <person name="MacDonald P.J.P."/>
            <person name="Montmayeur A."/>
            <person name="Murphy C."/>
            <person name="Neiman D."/>
            <person name="Pearson M."/>
            <person name="Priest M."/>
            <person name="Roberts A."/>
            <person name="Saif S."/>
            <person name="Shea T."/>
            <person name="Shenoy N."/>
            <person name="Sisk P."/>
            <person name="Stolte C."/>
            <person name="Sykes S."/>
            <person name="Wortman J."/>
            <person name="Nusbaum C."/>
            <person name="Birren B."/>
        </authorList>
    </citation>
    <scope>NUCLEOTIDE SEQUENCE [LARGE SCALE GENOMIC DNA]</scope>
    <source>
        <strain evidence="3">ATCC MYA-4855 / 20631-21</strain>
    </source>
</reference>
<name>L8FZ18_PSED2</name>
<sequence>MKFAQGFGTPNPTSDVLNSILYFNERPITVQTAHPPRSYCWPVLLSIQDRKMSRRRKPEDSHGKQGAAKRQMSAYPTSFKALEVDSYEDVEIEIERDTGGLFVKQPHAQRDRERKKDKAVKSNQVKFASSYEEEGKTDNQRSIEALKTSKKNKGMKKGVKYLEDIKHIVDGQAEITGNLGAIAHQSLSLEAQFSYFFVESHQMVMSDILCIGGTRHGRLISLKGASTSITENGHQLLAAVDHLGLELGSHMLSTQTKEQEWSQNVWSLEGILEGGKREGEARAATLLTGLQMQDFQSGDDEASSALFDDATDDQGRLTWADVAAKQGKAVGKLASAFPCD</sequence>
<gene>
    <name evidence="2" type="ORF">GMDG_07566</name>
</gene>